<dbReference type="InterPro" id="IPR042241">
    <property type="entry name" value="GCP_C_sf"/>
</dbReference>
<reference evidence="9 10" key="1">
    <citation type="journal article" date="2020" name="Microbiol. Resour. Announc.">
        <title>Draft Genome Sequence of a Cladosporium Species Isolated from the Mesophotic Ascidian Didemnum maculosum.</title>
        <authorList>
            <person name="Gioti A."/>
            <person name="Siaperas R."/>
            <person name="Nikolaivits E."/>
            <person name="Le Goff G."/>
            <person name="Ouazzani J."/>
            <person name="Kotoulas G."/>
            <person name="Topakas E."/>
        </authorList>
    </citation>
    <scope>NUCLEOTIDE SEQUENCE [LARGE SCALE GENOMIC DNA]</scope>
    <source>
        <strain evidence="9 10">TM138-S3</strain>
    </source>
</reference>
<evidence type="ECO:0000259" key="7">
    <source>
        <dbReference type="Pfam" id="PF14609"/>
    </source>
</evidence>
<dbReference type="InterPro" id="IPR059169">
    <property type="entry name" value="GCP5_N_ext"/>
</dbReference>
<dbReference type="PANTHER" id="PTHR19302:SF33">
    <property type="entry name" value="GAMMA-TUBULIN COMPLEX COMPONENT 5"/>
    <property type="match status" value="1"/>
</dbReference>
<comment type="subcellular location">
    <subcellularLocation>
        <location evidence="5">Cytoplasm</location>
        <location evidence="5">Cytoskeleton</location>
        <location evidence="5">Microtubule organizing center</location>
    </subcellularLocation>
</comment>
<dbReference type="PANTHER" id="PTHR19302">
    <property type="entry name" value="GAMMA TUBULIN COMPLEX PROTEIN"/>
    <property type="match status" value="1"/>
</dbReference>
<gene>
    <name evidence="9" type="ORF">WHR41_09035</name>
</gene>
<evidence type="ECO:0000256" key="1">
    <source>
        <dbReference type="ARBA" id="ARBA00010337"/>
    </source>
</evidence>
<dbReference type="GO" id="GO:0000930">
    <property type="term" value="C:gamma-tubulin complex"/>
    <property type="evidence" value="ECO:0007669"/>
    <property type="project" value="TreeGrafter"/>
</dbReference>
<evidence type="ECO:0000259" key="6">
    <source>
        <dbReference type="Pfam" id="PF04130"/>
    </source>
</evidence>
<dbReference type="Pfam" id="PF04130">
    <property type="entry name" value="GCP_C_terminal"/>
    <property type="match status" value="1"/>
</dbReference>
<evidence type="ECO:0000256" key="4">
    <source>
        <dbReference type="ARBA" id="ARBA00023212"/>
    </source>
</evidence>
<dbReference type="InterPro" id="IPR007259">
    <property type="entry name" value="GCP"/>
</dbReference>
<evidence type="ECO:0000313" key="10">
    <source>
        <dbReference type="Proteomes" id="UP000803884"/>
    </source>
</evidence>
<name>A0AB34KEE9_9PEZI</name>
<protein>
    <recommendedName>
        <fullName evidence="5">Spindle pole body component</fullName>
    </recommendedName>
</protein>
<dbReference type="GO" id="GO:0051225">
    <property type="term" value="P:spindle assembly"/>
    <property type="evidence" value="ECO:0007669"/>
    <property type="project" value="TreeGrafter"/>
</dbReference>
<keyword evidence="3 5" id="KW-0493">Microtubule</keyword>
<dbReference type="Pfam" id="PF14609">
    <property type="entry name" value="GCP5-Mod21_N"/>
    <property type="match status" value="1"/>
</dbReference>
<proteinExistence type="inferred from homology"/>
<dbReference type="CDD" id="cd22572">
    <property type="entry name" value="GCP5_NTD"/>
    <property type="match status" value="1"/>
</dbReference>
<dbReference type="GO" id="GO:0000922">
    <property type="term" value="C:spindle pole"/>
    <property type="evidence" value="ECO:0007669"/>
    <property type="project" value="InterPro"/>
</dbReference>
<comment type="similarity">
    <text evidence="1 5">Belongs to the TUBGCP family.</text>
</comment>
<dbReference type="Pfam" id="PF17681">
    <property type="entry name" value="GCP_N_terminal"/>
    <property type="match status" value="1"/>
</dbReference>
<keyword evidence="10" id="KW-1185">Reference proteome</keyword>
<dbReference type="GeneID" id="96010477"/>
<evidence type="ECO:0000256" key="5">
    <source>
        <dbReference type="RuleBase" id="RU363050"/>
    </source>
</evidence>
<dbReference type="GO" id="GO:0031122">
    <property type="term" value="P:cytoplasmic microtubule organization"/>
    <property type="evidence" value="ECO:0007669"/>
    <property type="project" value="TreeGrafter"/>
</dbReference>
<feature type="domain" description="Gamma tubulin complex component C-terminal" evidence="6">
    <location>
        <begin position="537"/>
        <end position="825"/>
    </location>
</feature>
<dbReference type="GO" id="GO:0051011">
    <property type="term" value="F:microtubule minus-end binding"/>
    <property type="evidence" value="ECO:0007669"/>
    <property type="project" value="TreeGrafter"/>
</dbReference>
<dbReference type="AlphaFoldDB" id="A0AB34KEE9"/>
<evidence type="ECO:0000256" key="2">
    <source>
        <dbReference type="ARBA" id="ARBA00022490"/>
    </source>
</evidence>
<dbReference type="GO" id="GO:0051321">
    <property type="term" value="P:meiotic cell cycle"/>
    <property type="evidence" value="ECO:0007669"/>
    <property type="project" value="TreeGrafter"/>
</dbReference>
<keyword evidence="2 5" id="KW-0963">Cytoplasm</keyword>
<sequence length="831" mass="90936">MAHAARISALADSLVQRVLGVDAGDRVIAQTRPAVARGLRDNSHGRTNQFDVKARLDGLIEKFTVLDRDDLSEALRSRLEALPGNGKWLPEILALILALSDRPVEKTRTDALASLYHEESPGQQLTWEAIIADDPLNEPGVWDDIEHGYHSSGDETGFSDDLDSEPTVSSQATTIDEHNSEAIARSYVSAPDVSVLDRIKCSQVPHGRSALEDFKNLSDLLAIRESLFMLRGCATTLYGNEPVSGKFQPKPSAETVTSCQKTFQDVLAQSADLGNALQLVRTWISQEDSRPYTQTCKAAVERLLRTLETDLSNIEKKYVGAVQKKLVSLTGVLAEAEILARPLCEVATIIGNLPTTSPFAILDALYEKSCVSQLSGDDHDFEVFSSILFEGTQTYLRPVGRWISTGAVILEDHDMFVRQSESSCPLGNVWHSSHTLLLSRAGLHSSPVFLQDKTAEIFALGKTKMFLDRLSPPSSANDSTESVTIRPDFALLRSQLGSSHLSPFPQLFDDALQSWISTVGTNLTPKLQRCLIEQHGLIDMLKALECTFLAASGDLFLDFATTLFLRMRHSPLSWANDFLLTELAKETLGAGASVDPAALSITTDVRKSDEESSSISEMLQSVHISYRIPAALQNITCEATPKTHHEALVLILQITYAQQTLSALQINSITKHSSLLLRLRQALIVFLQVLRSHVTITVSAITPTLRASMTDAQTVDEMVAAYASNMSQLSTALLLSSNLRPIRDSVRFVLVQCERFASIWVQAALKPESQPQTGNRDSVSVDEAIALRGIRTDFSSSLHFIAAGVRSVSRASGSTLLESLAQQLEWMISSG</sequence>
<dbReference type="Proteomes" id="UP000803884">
    <property type="component" value="Unassembled WGS sequence"/>
</dbReference>
<evidence type="ECO:0000313" key="9">
    <source>
        <dbReference type="EMBL" id="KAL1582146.1"/>
    </source>
</evidence>
<organism evidence="9 10">
    <name type="scientific">Cladosporium halotolerans</name>
    <dbReference type="NCBI Taxonomy" id="1052096"/>
    <lineage>
        <taxon>Eukaryota</taxon>
        <taxon>Fungi</taxon>
        <taxon>Dikarya</taxon>
        <taxon>Ascomycota</taxon>
        <taxon>Pezizomycotina</taxon>
        <taxon>Dothideomycetes</taxon>
        <taxon>Dothideomycetidae</taxon>
        <taxon>Cladosporiales</taxon>
        <taxon>Cladosporiaceae</taxon>
        <taxon>Cladosporium</taxon>
    </lineage>
</organism>
<accession>A0AB34KEE9</accession>
<feature type="domain" description="Gamma-Tubulin ring complex non-core subunit mod21 N-terminal" evidence="7">
    <location>
        <begin position="65"/>
        <end position="137"/>
    </location>
</feature>
<dbReference type="GO" id="GO:0043015">
    <property type="term" value="F:gamma-tubulin binding"/>
    <property type="evidence" value="ECO:0007669"/>
    <property type="project" value="InterPro"/>
</dbReference>
<dbReference type="GO" id="GO:0005816">
    <property type="term" value="C:spindle pole body"/>
    <property type="evidence" value="ECO:0007669"/>
    <property type="project" value="UniProtKB-ARBA"/>
</dbReference>
<dbReference type="GO" id="GO:0007020">
    <property type="term" value="P:microtubule nucleation"/>
    <property type="evidence" value="ECO:0007669"/>
    <property type="project" value="InterPro"/>
</dbReference>
<dbReference type="InterPro" id="IPR040457">
    <property type="entry name" value="GCP_C"/>
</dbReference>
<comment type="caution">
    <text evidence="9">The sequence shown here is derived from an EMBL/GenBank/DDBJ whole genome shotgun (WGS) entry which is preliminary data.</text>
</comment>
<dbReference type="GO" id="GO:0000278">
    <property type="term" value="P:mitotic cell cycle"/>
    <property type="evidence" value="ECO:0007669"/>
    <property type="project" value="TreeGrafter"/>
</dbReference>
<keyword evidence="4 5" id="KW-0206">Cytoskeleton</keyword>
<dbReference type="Gene3D" id="1.20.120.1900">
    <property type="entry name" value="Gamma-tubulin complex, C-terminal domain"/>
    <property type="match status" value="1"/>
</dbReference>
<feature type="domain" description="Gamma tubulin complex component protein N-terminal" evidence="8">
    <location>
        <begin position="223"/>
        <end position="531"/>
    </location>
</feature>
<dbReference type="GO" id="GO:0005874">
    <property type="term" value="C:microtubule"/>
    <property type="evidence" value="ECO:0007669"/>
    <property type="project" value="UniProtKB-KW"/>
</dbReference>
<dbReference type="InterPro" id="IPR032797">
    <property type="entry name" value="Mod21_N"/>
</dbReference>
<dbReference type="EMBL" id="JAAQHG020000062">
    <property type="protein sequence ID" value="KAL1582146.1"/>
    <property type="molecule type" value="Genomic_DNA"/>
</dbReference>
<dbReference type="InterPro" id="IPR041470">
    <property type="entry name" value="GCP_N"/>
</dbReference>
<evidence type="ECO:0000259" key="8">
    <source>
        <dbReference type="Pfam" id="PF17681"/>
    </source>
</evidence>
<dbReference type="RefSeq" id="XP_069225253.1">
    <property type="nucleotide sequence ID" value="XM_069377639.1"/>
</dbReference>
<evidence type="ECO:0000256" key="3">
    <source>
        <dbReference type="ARBA" id="ARBA00022701"/>
    </source>
</evidence>